<dbReference type="InterPro" id="IPR051261">
    <property type="entry name" value="NLR"/>
</dbReference>
<keyword evidence="7" id="KW-1185">Reference proteome</keyword>
<evidence type="ECO:0000256" key="4">
    <source>
        <dbReference type="ARBA" id="ARBA00022840"/>
    </source>
</evidence>
<dbReference type="Proteomes" id="UP001221898">
    <property type="component" value="Unassembled WGS sequence"/>
</dbReference>
<organism evidence="6 7">
    <name type="scientific">Aldrovandia affinis</name>
    <dbReference type="NCBI Taxonomy" id="143900"/>
    <lineage>
        <taxon>Eukaryota</taxon>
        <taxon>Metazoa</taxon>
        <taxon>Chordata</taxon>
        <taxon>Craniata</taxon>
        <taxon>Vertebrata</taxon>
        <taxon>Euteleostomi</taxon>
        <taxon>Actinopterygii</taxon>
        <taxon>Neopterygii</taxon>
        <taxon>Teleostei</taxon>
        <taxon>Notacanthiformes</taxon>
        <taxon>Halosauridae</taxon>
        <taxon>Aldrovandia</taxon>
    </lineage>
</organism>
<gene>
    <name evidence="6" type="ORF">AAFF_G00381840</name>
</gene>
<evidence type="ECO:0000256" key="1">
    <source>
        <dbReference type="ARBA" id="ARBA00022614"/>
    </source>
</evidence>
<protein>
    <recommendedName>
        <fullName evidence="5">NOD1/2 winged helix domain-containing protein</fullName>
    </recommendedName>
</protein>
<dbReference type="Pfam" id="PF17779">
    <property type="entry name" value="WHD_NOD2"/>
    <property type="match status" value="1"/>
</dbReference>
<name>A0AAD7T894_9TELE</name>
<evidence type="ECO:0000259" key="5">
    <source>
        <dbReference type="Pfam" id="PF17779"/>
    </source>
</evidence>
<keyword evidence="2" id="KW-0677">Repeat</keyword>
<evidence type="ECO:0000256" key="3">
    <source>
        <dbReference type="ARBA" id="ARBA00022741"/>
    </source>
</evidence>
<dbReference type="InterPro" id="IPR041075">
    <property type="entry name" value="NOD1/2_WH"/>
</dbReference>
<dbReference type="AlphaFoldDB" id="A0AAD7T894"/>
<reference evidence="6" key="1">
    <citation type="journal article" date="2023" name="Science">
        <title>Genome structures resolve the early diversification of teleost fishes.</title>
        <authorList>
            <person name="Parey E."/>
            <person name="Louis A."/>
            <person name="Montfort J."/>
            <person name="Bouchez O."/>
            <person name="Roques C."/>
            <person name="Iampietro C."/>
            <person name="Lluch J."/>
            <person name="Castinel A."/>
            <person name="Donnadieu C."/>
            <person name="Desvignes T."/>
            <person name="Floi Bucao C."/>
            <person name="Jouanno E."/>
            <person name="Wen M."/>
            <person name="Mejri S."/>
            <person name="Dirks R."/>
            <person name="Jansen H."/>
            <person name="Henkel C."/>
            <person name="Chen W.J."/>
            <person name="Zahm M."/>
            <person name="Cabau C."/>
            <person name="Klopp C."/>
            <person name="Thompson A.W."/>
            <person name="Robinson-Rechavi M."/>
            <person name="Braasch I."/>
            <person name="Lecointre G."/>
            <person name="Bobe J."/>
            <person name="Postlethwait J.H."/>
            <person name="Berthelot C."/>
            <person name="Roest Crollius H."/>
            <person name="Guiguen Y."/>
        </authorList>
    </citation>
    <scope>NUCLEOTIDE SEQUENCE</scope>
    <source>
        <strain evidence="6">NC1722</strain>
    </source>
</reference>
<feature type="domain" description="NOD1/2 winged helix" evidence="5">
    <location>
        <begin position="52"/>
        <end position="107"/>
    </location>
</feature>
<dbReference type="PANTHER" id="PTHR24106">
    <property type="entry name" value="NACHT, LRR AND CARD DOMAINS-CONTAINING"/>
    <property type="match status" value="1"/>
</dbReference>
<evidence type="ECO:0000313" key="6">
    <source>
        <dbReference type="EMBL" id="KAJ8416162.1"/>
    </source>
</evidence>
<comment type="caution">
    <text evidence="6">The sequence shown here is derived from an EMBL/GenBank/DDBJ whole genome shotgun (WGS) entry which is preliminary data.</text>
</comment>
<keyword evidence="4" id="KW-0067">ATP-binding</keyword>
<proteinExistence type="predicted"/>
<keyword evidence="1" id="KW-0433">Leucine-rich repeat</keyword>
<accession>A0AAD7T894</accession>
<sequence length="107" mass="12404">MLDRPDIGEIPKTLTGMYTLFLLIQSNIKNEKYDDGHETETQKLLESDKEILLKPGQLAFQQLEKDNLMFYEEDLRECGIDVTEASHSGLCTEIFKQESVLFDQKLF</sequence>
<evidence type="ECO:0000256" key="2">
    <source>
        <dbReference type="ARBA" id="ARBA00022737"/>
    </source>
</evidence>
<dbReference type="GO" id="GO:0005524">
    <property type="term" value="F:ATP binding"/>
    <property type="evidence" value="ECO:0007669"/>
    <property type="project" value="UniProtKB-KW"/>
</dbReference>
<dbReference type="EMBL" id="JAINUG010000007">
    <property type="protein sequence ID" value="KAJ8416162.1"/>
    <property type="molecule type" value="Genomic_DNA"/>
</dbReference>
<keyword evidence="3" id="KW-0547">Nucleotide-binding</keyword>
<evidence type="ECO:0000313" key="7">
    <source>
        <dbReference type="Proteomes" id="UP001221898"/>
    </source>
</evidence>